<dbReference type="Proteomes" id="UP000886893">
    <property type="component" value="Unassembled WGS sequence"/>
</dbReference>
<dbReference type="GO" id="GO:0016787">
    <property type="term" value="F:hydrolase activity"/>
    <property type="evidence" value="ECO:0007669"/>
    <property type="project" value="UniProtKB-KW"/>
</dbReference>
<gene>
    <name evidence="3" type="ORF">IAD04_02550</name>
</gene>
<evidence type="ECO:0000259" key="2">
    <source>
        <dbReference type="PROSITE" id="PS51462"/>
    </source>
</evidence>
<comment type="caution">
    <text evidence="3">The sequence shown here is derived from an EMBL/GenBank/DDBJ whole genome shotgun (WGS) entry which is preliminary data.</text>
</comment>
<accession>A0A9D1KAI0</accession>
<keyword evidence="1" id="KW-0378">Hydrolase</keyword>
<dbReference type="InterPro" id="IPR015797">
    <property type="entry name" value="NUDIX_hydrolase-like_dom_sf"/>
</dbReference>
<protein>
    <submittedName>
        <fullName evidence="3">NUDIX domain-containing protein</fullName>
    </submittedName>
</protein>
<reference evidence="3" key="2">
    <citation type="journal article" date="2021" name="PeerJ">
        <title>Extensive microbial diversity within the chicken gut microbiome revealed by metagenomics and culture.</title>
        <authorList>
            <person name="Gilroy R."/>
            <person name="Ravi A."/>
            <person name="Getino M."/>
            <person name="Pursley I."/>
            <person name="Horton D.L."/>
            <person name="Alikhan N.F."/>
            <person name="Baker D."/>
            <person name="Gharbi K."/>
            <person name="Hall N."/>
            <person name="Watson M."/>
            <person name="Adriaenssens E.M."/>
            <person name="Foster-Nyarko E."/>
            <person name="Jarju S."/>
            <person name="Secka A."/>
            <person name="Antonio M."/>
            <person name="Oren A."/>
            <person name="Chaudhuri R.R."/>
            <person name="La Ragione R."/>
            <person name="Hildebrand F."/>
            <person name="Pallen M.J."/>
        </authorList>
    </citation>
    <scope>NUCLEOTIDE SEQUENCE</scope>
    <source>
        <strain evidence="3">14508</strain>
    </source>
</reference>
<name>A0A9D1KAI0_9FIRM</name>
<dbReference type="EMBL" id="DVKI01000082">
    <property type="protein sequence ID" value="HIT17245.1"/>
    <property type="molecule type" value="Genomic_DNA"/>
</dbReference>
<sequence length="161" mass="18932">MDREQLSLCFLKKGNTFLLINRNFPPFMGQWNAVGGHKLSSETIEECAIREIYEETNISVQKVELIATFTWNYDDGLGFIFISNLDEKIQTSEFPKQTKEGILDFKSIEWIEHPKNTGIIDDIKLFLIDIYQKKIRNVHYHLTYDRNRLIKAEIKDGLKMK</sequence>
<dbReference type="Pfam" id="PF00293">
    <property type="entry name" value="NUDIX"/>
    <property type="match status" value="1"/>
</dbReference>
<dbReference type="CDD" id="cd18886">
    <property type="entry name" value="NUDIX_MutT_Nudt1"/>
    <property type="match status" value="1"/>
</dbReference>
<reference evidence="3" key="1">
    <citation type="submission" date="2020-10" db="EMBL/GenBank/DDBJ databases">
        <authorList>
            <person name="Gilroy R."/>
        </authorList>
    </citation>
    <scope>NUCLEOTIDE SEQUENCE</scope>
    <source>
        <strain evidence="3">14508</strain>
    </source>
</reference>
<dbReference type="Gene3D" id="3.90.79.10">
    <property type="entry name" value="Nucleoside Triphosphate Pyrophosphohydrolase"/>
    <property type="match status" value="1"/>
</dbReference>
<dbReference type="SUPFAM" id="SSF55811">
    <property type="entry name" value="Nudix"/>
    <property type="match status" value="1"/>
</dbReference>
<dbReference type="InterPro" id="IPR000086">
    <property type="entry name" value="NUDIX_hydrolase_dom"/>
</dbReference>
<dbReference type="PANTHER" id="PTHR43222">
    <property type="entry name" value="NUDIX HYDROLASE 23"/>
    <property type="match status" value="1"/>
</dbReference>
<dbReference type="PROSITE" id="PS51462">
    <property type="entry name" value="NUDIX"/>
    <property type="match status" value="1"/>
</dbReference>
<evidence type="ECO:0000313" key="3">
    <source>
        <dbReference type="EMBL" id="HIT17245.1"/>
    </source>
</evidence>
<evidence type="ECO:0000313" key="4">
    <source>
        <dbReference type="Proteomes" id="UP000886893"/>
    </source>
</evidence>
<organism evidence="3 4">
    <name type="scientific">Candidatus Caccosoma faecigallinarum</name>
    <dbReference type="NCBI Taxonomy" id="2840720"/>
    <lineage>
        <taxon>Bacteria</taxon>
        <taxon>Bacillati</taxon>
        <taxon>Bacillota</taxon>
        <taxon>Bacillota incertae sedis</taxon>
        <taxon>Candidatus Caccosoma</taxon>
    </lineage>
</organism>
<dbReference type="PANTHER" id="PTHR43222:SF2">
    <property type="entry name" value="NUDIX HYDROLASE 23, CHLOROPLASTIC"/>
    <property type="match status" value="1"/>
</dbReference>
<dbReference type="InterPro" id="IPR020084">
    <property type="entry name" value="NUDIX_hydrolase_CS"/>
</dbReference>
<feature type="domain" description="Nudix hydrolase" evidence="2">
    <location>
        <begin position="1"/>
        <end position="136"/>
    </location>
</feature>
<evidence type="ECO:0000256" key="1">
    <source>
        <dbReference type="ARBA" id="ARBA00022801"/>
    </source>
</evidence>
<proteinExistence type="predicted"/>
<dbReference type="AlphaFoldDB" id="A0A9D1KAI0"/>
<dbReference type="PROSITE" id="PS00893">
    <property type="entry name" value="NUDIX_BOX"/>
    <property type="match status" value="1"/>
</dbReference>